<dbReference type="PROSITE" id="PS50017">
    <property type="entry name" value="DEATH_DOMAIN"/>
    <property type="match status" value="1"/>
</dbReference>
<dbReference type="CDD" id="cd01670">
    <property type="entry name" value="Death"/>
    <property type="match status" value="1"/>
</dbReference>
<evidence type="ECO:0000313" key="3">
    <source>
        <dbReference type="RefSeq" id="XP_028041360.1"/>
    </source>
</evidence>
<dbReference type="RefSeq" id="XP_028041360.1">
    <property type="nucleotide sequence ID" value="XM_028185559.1"/>
</dbReference>
<dbReference type="KEGG" id="bman:114251337"/>
<dbReference type="Pfam" id="PF00531">
    <property type="entry name" value="Death"/>
    <property type="match status" value="1"/>
</dbReference>
<dbReference type="SUPFAM" id="SSF47986">
    <property type="entry name" value="DEATH domain"/>
    <property type="match status" value="2"/>
</dbReference>
<protein>
    <submittedName>
        <fullName evidence="3">Uncharacterized protein LOC114251337</fullName>
    </submittedName>
</protein>
<dbReference type="GeneID" id="114251337"/>
<accession>A0A6J2KH53</accession>
<dbReference type="AlphaFoldDB" id="A0A6J2KH53"/>
<sequence>MTKSEYSLLKDEIILRASGTPRHGEILRSVKEIYKQSINSKRRYEQIETIAQLLKVLEIRDVLSENSIEPLKEVARRLQDNNELLRKITDYELISVSKKDLNNTVSSFTATHDEKIESVIKLNPFGGNLSPRKKERLFETIIEETGTNWRALARKLKIRECVIIKIDAEETTLADKVKKILEIYEQRADPQRWFFVLCDALEESYRRDIADSLRNIIVMNI</sequence>
<dbReference type="OrthoDB" id="100767at2759"/>
<dbReference type="InterPro" id="IPR000488">
    <property type="entry name" value="Death_dom"/>
</dbReference>
<dbReference type="SMART" id="SM00005">
    <property type="entry name" value="DEATH"/>
    <property type="match status" value="1"/>
</dbReference>
<proteinExistence type="predicted"/>
<name>A0A6J2KH53_BOMMA</name>
<evidence type="ECO:0000313" key="2">
    <source>
        <dbReference type="Proteomes" id="UP000504629"/>
    </source>
</evidence>
<dbReference type="InterPro" id="IPR011029">
    <property type="entry name" value="DEATH-like_dom_sf"/>
</dbReference>
<gene>
    <name evidence="3" type="primary">LOC114251337</name>
</gene>
<keyword evidence="2" id="KW-1185">Reference proteome</keyword>
<dbReference type="Proteomes" id="UP000504629">
    <property type="component" value="Unplaced"/>
</dbReference>
<reference evidence="3" key="1">
    <citation type="submission" date="2025-08" db="UniProtKB">
        <authorList>
            <consortium name="RefSeq"/>
        </authorList>
    </citation>
    <scope>IDENTIFICATION</scope>
    <source>
        <tissue evidence="3">Silk gland</tissue>
    </source>
</reference>
<dbReference type="SMR" id="A0A6J2KH53"/>
<evidence type="ECO:0000259" key="1">
    <source>
        <dbReference type="PROSITE" id="PS50017"/>
    </source>
</evidence>
<feature type="domain" description="Death" evidence="1">
    <location>
        <begin position="134"/>
        <end position="217"/>
    </location>
</feature>
<dbReference type="GO" id="GO:0007165">
    <property type="term" value="P:signal transduction"/>
    <property type="evidence" value="ECO:0007669"/>
    <property type="project" value="InterPro"/>
</dbReference>
<organism evidence="2 3">
    <name type="scientific">Bombyx mandarina</name>
    <name type="common">Wild silk moth</name>
    <name type="synonym">Wild silkworm</name>
    <dbReference type="NCBI Taxonomy" id="7092"/>
    <lineage>
        <taxon>Eukaryota</taxon>
        <taxon>Metazoa</taxon>
        <taxon>Ecdysozoa</taxon>
        <taxon>Arthropoda</taxon>
        <taxon>Hexapoda</taxon>
        <taxon>Insecta</taxon>
        <taxon>Pterygota</taxon>
        <taxon>Neoptera</taxon>
        <taxon>Endopterygota</taxon>
        <taxon>Lepidoptera</taxon>
        <taxon>Glossata</taxon>
        <taxon>Ditrysia</taxon>
        <taxon>Bombycoidea</taxon>
        <taxon>Bombycidae</taxon>
        <taxon>Bombycinae</taxon>
        <taxon>Bombyx</taxon>
    </lineage>
</organism>
<dbReference type="Gene3D" id="1.10.533.10">
    <property type="entry name" value="Death Domain, Fas"/>
    <property type="match status" value="2"/>
</dbReference>